<evidence type="ECO:0000313" key="2">
    <source>
        <dbReference type="EMBL" id="GGK55915.1"/>
    </source>
</evidence>
<reference evidence="2" key="2">
    <citation type="submission" date="2020-09" db="EMBL/GenBank/DDBJ databases">
        <authorList>
            <person name="Sun Q."/>
            <person name="Ohkuma M."/>
        </authorList>
    </citation>
    <scope>NUCLEOTIDE SEQUENCE</scope>
    <source>
        <strain evidence="2">JCM 19018</strain>
    </source>
</reference>
<dbReference type="OrthoDB" id="173327at2157"/>
<feature type="compositionally biased region" description="Acidic residues" evidence="1">
    <location>
        <begin position="82"/>
        <end position="91"/>
    </location>
</feature>
<protein>
    <submittedName>
        <fullName evidence="2">Uncharacterized protein</fullName>
    </submittedName>
</protein>
<evidence type="ECO:0000256" key="1">
    <source>
        <dbReference type="SAM" id="MobiDB-lite"/>
    </source>
</evidence>
<dbReference type="Proteomes" id="UP000614221">
    <property type="component" value="Unassembled WGS sequence"/>
</dbReference>
<gene>
    <name evidence="2" type="ORF">GCM10009067_05490</name>
</gene>
<dbReference type="EMBL" id="BMPD01000001">
    <property type="protein sequence ID" value="GGK55915.1"/>
    <property type="molecule type" value="Genomic_DNA"/>
</dbReference>
<evidence type="ECO:0000313" key="3">
    <source>
        <dbReference type="Proteomes" id="UP000614221"/>
    </source>
</evidence>
<reference evidence="2" key="1">
    <citation type="journal article" date="2014" name="Int. J. Syst. Evol. Microbiol.">
        <title>Complete genome sequence of Corynebacterium casei LMG S-19264T (=DSM 44701T), isolated from a smear-ripened cheese.</title>
        <authorList>
            <consortium name="US DOE Joint Genome Institute (JGI-PGF)"/>
            <person name="Walter F."/>
            <person name="Albersmeier A."/>
            <person name="Kalinowski J."/>
            <person name="Ruckert C."/>
        </authorList>
    </citation>
    <scope>NUCLEOTIDE SEQUENCE</scope>
    <source>
        <strain evidence="2">JCM 19018</strain>
    </source>
</reference>
<feature type="region of interest" description="Disordered" evidence="1">
    <location>
        <begin position="72"/>
        <end position="97"/>
    </location>
</feature>
<organism evidence="2 3">
    <name type="scientific">Haloarcula sebkhae</name>
    <dbReference type="NCBI Taxonomy" id="932660"/>
    <lineage>
        <taxon>Archaea</taxon>
        <taxon>Methanobacteriati</taxon>
        <taxon>Methanobacteriota</taxon>
        <taxon>Stenosarchaea group</taxon>
        <taxon>Halobacteria</taxon>
        <taxon>Halobacteriales</taxon>
        <taxon>Haloarculaceae</taxon>
        <taxon>Haloarcula</taxon>
    </lineage>
</organism>
<dbReference type="RefSeq" id="WP_188975155.1">
    <property type="nucleotide sequence ID" value="NZ_BMPD01000001.1"/>
</dbReference>
<accession>A0A830ETH8</accession>
<name>A0A830ETH8_9EURY</name>
<dbReference type="AlphaFoldDB" id="A0A830ETH8"/>
<comment type="caution">
    <text evidence="2">The sequence shown here is derived from an EMBL/GenBank/DDBJ whole genome shotgun (WGS) entry which is preliminary data.</text>
</comment>
<sequence length="122" mass="13603">MAEHQYWIVAELAGDGDPEVVLEAGLDSEWARGGQQVDDSVVLFGEYHAGPVSDLRAVSDHIDRLVWVASQEGGGGGTSSEYYEDFDESTEPTDGLRSTPGRWWYGEHFDYYRMRYGIHAAV</sequence>
<proteinExistence type="predicted"/>